<evidence type="ECO:0000313" key="1">
    <source>
        <dbReference type="EMBL" id="GME36829.1"/>
    </source>
</evidence>
<organism evidence="1 2">
    <name type="scientific">Neofusicoccum parvum</name>
    <dbReference type="NCBI Taxonomy" id="310453"/>
    <lineage>
        <taxon>Eukaryota</taxon>
        <taxon>Fungi</taxon>
        <taxon>Dikarya</taxon>
        <taxon>Ascomycota</taxon>
        <taxon>Pezizomycotina</taxon>
        <taxon>Dothideomycetes</taxon>
        <taxon>Dothideomycetes incertae sedis</taxon>
        <taxon>Botryosphaeriales</taxon>
        <taxon>Botryosphaeriaceae</taxon>
        <taxon>Neofusicoccum</taxon>
    </lineage>
</organism>
<evidence type="ECO:0000313" key="2">
    <source>
        <dbReference type="Proteomes" id="UP001165186"/>
    </source>
</evidence>
<dbReference type="EMBL" id="BSXG01000077">
    <property type="protein sequence ID" value="GME36829.1"/>
    <property type="molecule type" value="Genomic_DNA"/>
</dbReference>
<gene>
    <name evidence="1" type="primary">g7757</name>
    <name evidence="1" type="ORF">NpPPO83_00007757</name>
</gene>
<reference evidence="1" key="1">
    <citation type="submission" date="2024-09" db="EMBL/GenBank/DDBJ databases">
        <title>Draft Genome Sequences of Neofusicoccum parvum.</title>
        <authorList>
            <person name="Ashida A."/>
            <person name="Camagna M."/>
            <person name="Tanaka A."/>
            <person name="Takemoto D."/>
        </authorList>
    </citation>
    <scope>NUCLEOTIDE SEQUENCE</scope>
    <source>
        <strain evidence="1">PPO83</strain>
    </source>
</reference>
<keyword evidence="2" id="KW-1185">Reference proteome</keyword>
<dbReference type="Proteomes" id="UP001165186">
    <property type="component" value="Unassembled WGS sequence"/>
</dbReference>
<name>A0ACB5SEG3_9PEZI</name>
<sequence length="515" mass="55837">MSTDCEDGKKAPHTHDAAIEHDVGQVSNHEGLRRDFKPRHVSMIAIAGAIGTGLIIGSGTGLVRGGPASLFIAYVAIGSVVYFLMTALGEMATMCPMEKGFAGYATRFVDPALGYAAGWNYFFKYAIVLPNNLTAAGMIIQYWRPDLNIAIFVVVFIVVILAINVLHVTFFGEAEFWMSLVKLLVMVVLILTCLIISLGGQPSGDRIGFRYWRDPGAFGTYLHSGPTGRFLGLWACMVQACFAYTGTEVVGAAFGETPNPRKNIPKAIRQTLWRICSFYVLGALVLGMAVPHTNDMLVGATKQKTGASASPFVVAVKLAGIPTFPDVINACLLIFVLSAANSDVYIGSRTLYGLARDGQAPRVFARTLERNGVPIVGVLFTAAFAVLAFMNVAKSSSTVFGYFVSLVTVFGTLNWISILVSYVQFTRAMKAQGIGREQLPYRGPLQPYGAYAALGVTMLITFFNGYNAFIPTFNVSTFMTSYIGIMVYLFNIASWKIKKETKAVDIRTMDLSIVG</sequence>
<comment type="caution">
    <text evidence="1">The sequence shown here is derived from an EMBL/GenBank/DDBJ whole genome shotgun (WGS) entry which is preliminary data.</text>
</comment>
<protein>
    <submittedName>
        <fullName evidence="1">Dicarboxylic amino acid permease protein</fullName>
    </submittedName>
</protein>
<proteinExistence type="predicted"/>
<accession>A0ACB5SEG3</accession>